<dbReference type="InterPro" id="IPR022791">
    <property type="entry name" value="L-PG_synthase/AglD"/>
</dbReference>
<name>A0A0A0J4Y3_9MICO</name>
<dbReference type="Pfam" id="PF03706">
    <property type="entry name" value="LPG_synthase_TM"/>
    <property type="match status" value="1"/>
</dbReference>
<comment type="subcellular location">
    <subcellularLocation>
        <location evidence="1">Cell membrane</location>
        <topology evidence="1">Multi-pass membrane protein</topology>
    </subcellularLocation>
</comment>
<keyword evidence="8" id="KW-1185">Reference proteome</keyword>
<organism evidence="7 8">
    <name type="scientific">Knoellia sinensis KCTC 19936</name>
    <dbReference type="NCBI Taxonomy" id="1385520"/>
    <lineage>
        <taxon>Bacteria</taxon>
        <taxon>Bacillati</taxon>
        <taxon>Actinomycetota</taxon>
        <taxon>Actinomycetes</taxon>
        <taxon>Micrococcales</taxon>
        <taxon>Intrasporangiaceae</taxon>
        <taxon>Knoellia</taxon>
    </lineage>
</organism>
<feature type="transmembrane region" description="Helical" evidence="6">
    <location>
        <begin position="190"/>
        <end position="217"/>
    </location>
</feature>
<protein>
    <submittedName>
        <fullName evidence="7">Uncharacterized protein</fullName>
    </submittedName>
</protein>
<keyword evidence="3 6" id="KW-0812">Transmembrane</keyword>
<dbReference type="eggNOG" id="COG0392">
    <property type="taxonomic scope" value="Bacteria"/>
</dbReference>
<proteinExistence type="predicted"/>
<gene>
    <name evidence="7" type="ORF">N802_18645</name>
</gene>
<evidence type="ECO:0000256" key="6">
    <source>
        <dbReference type="SAM" id="Phobius"/>
    </source>
</evidence>
<dbReference type="Proteomes" id="UP000030002">
    <property type="component" value="Unassembled WGS sequence"/>
</dbReference>
<reference evidence="7 8" key="1">
    <citation type="submission" date="2013-08" db="EMBL/GenBank/DDBJ databases">
        <title>The genome sequence of Knoellia sinensis.</title>
        <authorList>
            <person name="Zhu W."/>
            <person name="Wang G."/>
        </authorList>
    </citation>
    <scope>NUCLEOTIDE SEQUENCE [LARGE SCALE GENOMIC DNA]</scope>
    <source>
        <strain evidence="7 8">KCTC 19936</strain>
    </source>
</reference>
<feature type="transmembrane region" description="Helical" evidence="6">
    <location>
        <begin position="118"/>
        <end position="139"/>
    </location>
</feature>
<feature type="transmembrane region" description="Helical" evidence="6">
    <location>
        <begin position="12"/>
        <end position="30"/>
    </location>
</feature>
<feature type="transmembrane region" description="Helical" evidence="6">
    <location>
        <begin position="42"/>
        <end position="63"/>
    </location>
</feature>
<dbReference type="STRING" id="1385520.N802_18645"/>
<keyword evidence="4 6" id="KW-1133">Transmembrane helix</keyword>
<sequence length="310" mass="33289">MTRKRLLDIVRIVIALLVLAAVTVAVWRNWTEVSAHLRTIPARTLAGAFGLALLAPMFSLLGWRVLLNDLGTRLPLPASASVFFVGQLGKYLPGSVWSVVAQADLGSRLGVPRRRMGVVGLLSILLSVLTGAIVGIPAVPLFLARTGEVRSLWWFAPAIVLLLLLWPRLLNWGIARLLRLLRRDPLEHSLTAPAIALTSLWFVLAWLSAGLAILVLSHAMTPETPIRDLFVTSICGFALASAIGMFSVFVPAGVGVRDGVLALLLGALMPFSAAIAIVVIARFFSVMADVAVAALGWGWARSHHLLGSRT</sequence>
<evidence type="ECO:0000256" key="1">
    <source>
        <dbReference type="ARBA" id="ARBA00004651"/>
    </source>
</evidence>
<feature type="transmembrane region" description="Helical" evidence="6">
    <location>
        <begin position="262"/>
        <end position="284"/>
    </location>
</feature>
<keyword evidence="5 6" id="KW-0472">Membrane</keyword>
<keyword evidence="2" id="KW-1003">Cell membrane</keyword>
<evidence type="ECO:0000256" key="5">
    <source>
        <dbReference type="ARBA" id="ARBA00023136"/>
    </source>
</evidence>
<evidence type="ECO:0000313" key="7">
    <source>
        <dbReference type="EMBL" id="KGN32385.1"/>
    </source>
</evidence>
<dbReference type="EMBL" id="AVPJ01000007">
    <property type="protein sequence ID" value="KGN32385.1"/>
    <property type="molecule type" value="Genomic_DNA"/>
</dbReference>
<evidence type="ECO:0000313" key="8">
    <source>
        <dbReference type="Proteomes" id="UP000030002"/>
    </source>
</evidence>
<feature type="transmembrane region" description="Helical" evidence="6">
    <location>
        <begin position="151"/>
        <end position="170"/>
    </location>
</feature>
<dbReference type="RefSeq" id="WP_035916160.1">
    <property type="nucleotide sequence ID" value="NZ_AVPJ01000007.1"/>
</dbReference>
<dbReference type="GO" id="GO:0005886">
    <property type="term" value="C:plasma membrane"/>
    <property type="evidence" value="ECO:0007669"/>
    <property type="project" value="UniProtKB-SubCell"/>
</dbReference>
<feature type="transmembrane region" description="Helical" evidence="6">
    <location>
        <begin position="229"/>
        <end position="250"/>
    </location>
</feature>
<evidence type="ECO:0000256" key="2">
    <source>
        <dbReference type="ARBA" id="ARBA00022475"/>
    </source>
</evidence>
<comment type="caution">
    <text evidence="7">The sequence shown here is derived from an EMBL/GenBank/DDBJ whole genome shotgun (WGS) entry which is preliminary data.</text>
</comment>
<dbReference type="OrthoDB" id="6057470at2"/>
<evidence type="ECO:0000256" key="3">
    <source>
        <dbReference type="ARBA" id="ARBA00022692"/>
    </source>
</evidence>
<dbReference type="AlphaFoldDB" id="A0A0A0J4Y3"/>
<evidence type="ECO:0000256" key="4">
    <source>
        <dbReference type="ARBA" id="ARBA00022989"/>
    </source>
</evidence>
<accession>A0A0A0J4Y3</accession>